<evidence type="ECO:0000313" key="7">
    <source>
        <dbReference type="Proteomes" id="UP001500212"/>
    </source>
</evidence>
<dbReference type="InterPro" id="IPR012967">
    <property type="entry name" value="COMT_dimerisation"/>
</dbReference>
<dbReference type="GO" id="GO:0032259">
    <property type="term" value="P:methylation"/>
    <property type="evidence" value="ECO:0007669"/>
    <property type="project" value="UniProtKB-KW"/>
</dbReference>
<dbReference type="Gene3D" id="1.10.10.10">
    <property type="entry name" value="Winged helix-like DNA-binding domain superfamily/Winged helix DNA-binding domain"/>
    <property type="match status" value="1"/>
</dbReference>
<dbReference type="InterPro" id="IPR036390">
    <property type="entry name" value="WH_DNA-bd_sf"/>
</dbReference>
<proteinExistence type="predicted"/>
<sequence>MSDENPSAVMLRLLQGAWVTQSLHVVASLGIADRLTDGPRTSQELAAEAGAHADSLHRVLRYLVSLGVFAGDDTSGFRLTPLSELLRSDAPNSARDRALMYGTYNYRAFGELLHTVRTGETAFDHLYGMPAYEYIGAHPEIARSFNRQMQTGAPFFTHLADQYDFSGVRTVVDVAGGNGTLLATLLTAVPGLRGILFDADHVVEAAQDNLRTRGVLDRCELVGGSFLDGVPEGGEVYTLSRILHNWNDETCDRILERCHQAMDTGATLLILERLIPEDGSPGVALAGDLNMLAVFSGRERTATEFRTLLDKAGFDLSGQRELPPDTSLLIARKR</sequence>
<dbReference type="InterPro" id="IPR001077">
    <property type="entry name" value="COMT_C"/>
</dbReference>
<organism evidence="6 7">
    <name type="scientific">Actinoallomurus liliacearum</name>
    <dbReference type="NCBI Taxonomy" id="1080073"/>
    <lineage>
        <taxon>Bacteria</taxon>
        <taxon>Bacillati</taxon>
        <taxon>Actinomycetota</taxon>
        <taxon>Actinomycetes</taxon>
        <taxon>Streptosporangiales</taxon>
        <taxon>Thermomonosporaceae</taxon>
        <taxon>Actinoallomurus</taxon>
    </lineage>
</organism>
<evidence type="ECO:0000256" key="1">
    <source>
        <dbReference type="ARBA" id="ARBA00022603"/>
    </source>
</evidence>
<evidence type="ECO:0000259" key="5">
    <source>
        <dbReference type="Pfam" id="PF08100"/>
    </source>
</evidence>
<dbReference type="GO" id="GO:0008168">
    <property type="term" value="F:methyltransferase activity"/>
    <property type="evidence" value="ECO:0007669"/>
    <property type="project" value="UniProtKB-KW"/>
</dbReference>
<evidence type="ECO:0000313" key="6">
    <source>
        <dbReference type="EMBL" id="GAA4611471.1"/>
    </source>
</evidence>
<keyword evidence="7" id="KW-1185">Reference proteome</keyword>
<reference evidence="7" key="1">
    <citation type="journal article" date="2019" name="Int. J. Syst. Evol. Microbiol.">
        <title>The Global Catalogue of Microorganisms (GCM) 10K type strain sequencing project: providing services to taxonomists for standard genome sequencing and annotation.</title>
        <authorList>
            <consortium name="The Broad Institute Genomics Platform"/>
            <consortium name="The Broad Institute Genome Sequencing Center for Infectious Disease"/>
            <person name="Wu L."/>
            <person name="Ma J."/>
        </authorList>
    </citation>
    <scope>NUCLEOTIDE SEQUENCE [LARGE SCALE GENOMIC DNA]</scope>
    <source>
        <strain evidence="7">JCM 17938</strain>
    </source>
</reference>
<evidence type="ECO:0000256" key="2">
    <source>
        <dbReference type="ARBA" id="ARBA00022679"/>
    </source>
</evidence>
<dbReference type="PROSITE" id="PS51683">
    <property type="entry name" value="SAM_OMT_II"/>
    <property type="match status" value="1"/>
</dbReference>
<dbReference type="EMBL" id="BAABHJ010000017">
    <property type="protein sequence ID" value="GAA4611471.1"/>
    <property type="molecule type" value="Genomic_DNA"/>
</dbReference>
<feature type="domain" description="O-methyltransferase dimerisation" evidence="5">
    <location>
        <begin position="12"/>
        <end position="86"/>
    </location>
</feature>
<dbReference type="Proteomes" id="UP001500212">
    <property type="component" value="Unassembled WGS sequence"/>
</dbReference>
<keyword evidence="3" id="KW-0949">S-adenosyl-L-methionine</keyword>
<dbReference type="RefSeq" id="WP_345358657.1">
    <property type="nucleotide sequence ID" value="NZ_BAABHJ010000017.1"/>
</dbReference>
<dbReference type="InterPro" id="IPR016461">
    <property type="entry name" value="COMT-like"/>
</dbReference>
<dbReference type="PIRSF" id="PIRSF005739">
    <property type="entry name" value="O-mtase"/>
    <property type="match status" value="1"/>
</dbReference>
<feature type="domain" description="O-methyltransferase C-terminal" evidence="4">
    <location>
        <begin position="110"/>
        <end position="314"/>
    </location>
</feature>
<accession>A0ABP8TQQ1</accession>
<dbReference type="PANTHER" id="PTHR43712:SF2">
    <property type="entry name" value="O-METHYLTRANSFERASE CICE"/>
    <property type="match status" value="1"/>
</dbReference>
<gene>
    <name evidence="6" type="ORF">GCM10023195_48580</name>
</gene>
<evidence type="ECO:0000256" key="3">
    <source>
        <dbReference type="ARBA" id="ARBA00022691"/>
    </source>
</evidence>
<name>A0ABP8TQQ1_9ACTN</name>
<dbReference type="Pfam" id="PF08100">
    <property type="entry name" value="Dimerisation"/>
    <property type="match status" value="1"/>
</dbReference>
<dbReference type="InterPro" id="IPR036388">
    <property type="entry name" value="WH-like_DNA-bd_sf"/>
</dbReference>
<protein>
    <submittedName>
        <fullName evidence="6">Methyltransferase</fullName>
    </submittedName>
</protein>
<keyword evidence="2" id="KW-0808">Transferase</keyword>
<dbReference type="Pfam" id="PF00891">
    <property type="entry name" value="Methyltransf_2"/>
    <property type="match status" value="1"/>
</dbReference>
<dbReference type="CDD" id="cd02440">
    <property type="entry name" value="AdoMet_MTases"/>
    <property type="match status" value="1"/>
</dbReference>
<keyword evidence="1 6" id="KW-0489">Methyltransferase</keyword>
<evidence type="ECO:0000259" key="4">
    <source>
        <dbReference type="Pfam" id="PF00891"/>
    </source>
</evidence>
<dbReference type="InterPro" id="IPR029063">
    <property type="entry name" value="SAM-dependent_MTases_sf"/>
</dbReference>
<dbReference type="PANTHER" id="PTHR43712">
    <property type="entry name" value="PUTATIVE (AFU_ORTHOLOGUE AFUA_4G14580)-RELATED"/>
    <property type="match status" value="1"/>
</dbReference>
<dbReference type="Gene3D" id="1.10.287.1350">
    <property type="match status" value="1"/>
</dbReference>
<dbReference type="SUPFAM" id="SSF53335">
    <property type="entry name" value="S-adenosyl-L-methionine-dependent methyltransferases"/>
    <property type="match status" value="1"/>
</dbReference>
<comment type="caution">
    <text evidence="6">The sequence shown here is derived from an EMBL/GenBank/DDBJ whole genome shotgun (WGS) entry which is preliminary data.</text>
</comment>
<dbReference type="SUPFAM" id="SSF46785">
    <property type="entry name" value="Winged helix' DNA-binding domain"/>
    <property type="match status" value="1"/>
</dbReference>
<dbReference type="Gene3D" id="3.40.50.150">
    <property type="entry name" value="Vaccinia Virus protein VP39"/>
    <property type="match status" value="1"/>
</dbReference>